<sequence>MARLYGLVVCTLLAFIGLLGSGALSPAYGAIDVGANPTPKVDIAVTVPADYPGTFLDFKQELTQKLIDQGMDPSAFRITNTDVSIDTTDLGGWLVRDHYRDQATYNSIVSADQRANQPFRQADNSHTNGTGTIESYFKNNTNTTGNSCKNFDRHIYSSVDDQGKSSMVFAGYGTSALSDYMIYPASSDSRRTFSFDINPAVIDTHTLGSYGFWLNAGIENNTVSGYVLMFTAGNNACTLRKVSVGADTTLAAATGTQVASVPAMNFGPKNMVRVTVELNKNNVTMQYQTYDASGNLGDPVNLLKNQPLDNTGFNGFGPLVNYVSHGCSSLSIMKFSDLEMSYAASAFDALKNTQYFQGAEQKYFINLAGTSNDPQIPDEFGEAGGTNPDYTDGINRLNENEIFYISNAQDGKVVTDSTKDENGNTTHQGLGADNGFIAMGDDYVGEIAGYIYKNFVEGKKFNQAPISSELPLANFYIVDSDTDEQLMTVHLQHLVNTNGTVPVNMVDKSMTGTLSGDDGKLVSWHWSVYDPTNTKVFDKTYDDPSKIEDYLFTRDSAHGRWTFELSVTDDKGNVSKISQTYVTAYLDNEEPFIEGANTGKNKATITLTDTGEGIDEDGITFITDGRGSGVAAYWVTNDVNATPTDDDWETLPIPQHQFAFDLDIVDTSPLVVWVRDECGNIGNKAVFQPTHVRVEDENGNPIDDYYVIGEKPIIVLPEDDEVPDSEDDPENNKFSGWTTPGGDPVTPGSTPDPEGNEIIIRPSYSKDYAKLIYLANGGDISGKPSSEFQVVSKSSIYKKIEDHNVTPTREGYTFMGWKLLNTDDATKVADSAYINNKANVADVTDQLAVKEVDEESGAVKRDTYYLVAQWEVGNYVVRFDANGGSLGNVRSIEDVAFGTNVGSLAIPVQGRGVPTKAGYIFQGWSTTKNAMDDYANTFAKSSTADAGLTPVAAPTMPSHDITVYAVWKYDTSKFIVSFDSDGGSRVGDVSYQKANAPSYATSSMARFPTPSKTGYDFTGWHYVEEDGELREETTDGTGAPIVTENHTFKATWAPRDDTKYTVEYWINSGAKDAEGNAVYTRVNDASVTKTYTAATESTVAVADGDKTAELTVGGAKYWYNADNPNNVLTGTVTGSPSLALRLYYDRYLDVVVKADGHSTGTGTVESKTAQREGSKPTVSWKADAGSHVAKVTVDGVVRDDLIAKGSFTPEDGLTDNVNIVVEFVKDSGTTDPSGPTGGDVPRKAYTVTTEIHGCSASDGCTITGTRPYLAGTDARIEWNVCSGCKINRVLVDGREVEVSGNTFDFKGLAADHKVAVYVTSTSMPTIGGTSSDGAYTITVNRYGGDSTFLTSTSKTIPFADAAGADWTFTWDRNGSAYKAYEIRVDGKTVRGGVDANGNFRTNLKDAASYGLTPNANHVVDIYFFQEPASEDGTDPDPVVPDFSDPDEWVKVTTQIIGGAGEIDGGFVSKKVEGDTHTVEYKVENGDNYDSEDYTYYQVSKVEVTGDTAAKVDQDNQQVTVTLTQDADVKVYVEPVVRKVETYKVTRQVVDGQVVPNADGGSIVASRTVGLYGNYSNILATPKSGFRVGAVEVTDRRNGAAASQTGTITHLIGQDGAIAETIKGKVTWNGAATASEQETADEPQALADQVNPEALSADPAAQAPASDPRNIQADEPQAAEPVEDPVAPSVSAPVADEADGTEPASDDTQAQEPEGAAADDALAAAASQLSDDAPADEGFSLMTKAYADGTNGPDADKNVFTEPVTTDGKTSVSITNITEDQMVVVYFVSESETPEDTKQVVSDRQDGKLHRVSVVFTDPEGNVLATEPKTEGEGFVPDGGNATLSWADLAGYRVVSVNGGAAASTINLDNVTADTVVTVVLEPNRPSDPIKESGFEPRYVISTDVRGYGALTITPTKTVSAGADHQVTWEIDGAPVAQAEGDEGGSSAMPLNVPYIIDVEVDGDSASVSDNVFNHGGSQVSTRSAGDKGFTNVDADHHVAVTTILLNEDTDGNGKPDTNVDTDGNGEPDTNVDTDGDGEPDTNIVDEDGDGKPDPDVVDPDDPDKDPKKPTTNIDKDGDGIPEVNVDTDGDGKPDVNIDTDGDGEPDINIVDPDGDGKPDPVDPKDPDSPKVPTTNVDTDGDGRPDTNVDTDGDGKPDTNIVDVDLDGKPDPVDPKDPEAPKPNVNIDTDGDGKPDLNIDKDGDGKPDLNIVDKDGDGVPDPVDPKADPVPTPDVNVDTDGDGWPDINIDTDGDGKPDKNVDTDGDGVYDWKDEGHPDHQKYLDSIKGGDTNGDGVYDWKDEGHPDHQKYLDWLKSQSTTTTTTTRRLPFTGGAVPRTGDIASVAPAMGILGAIALAATGALVIRRKRRDDEE</sequence>
<evidence type="ECO:0008006" key="6">
    <source>
        <dbReference type="Google" id="ProtNLM"/>
    </source>
</evidence>
<feature type="region of interest" description="Disordered" evidence="2">
    <location>
        <begin position="2003"/>
        <end position="2296"/>
    </location>
</feature>
<feature type="compositionally biased region" description="Polar residues" evidence="2">
    <location>
        <begin position="1158"/>
        <end position="1167"/>
    </location>
</feature>
<evidence type="ECO:0000256" key="2">
    <source>
        <dbReference type="SAM" id="MobiDB-lite"/>
    </source>
</evidence>
<keyword evidence="3" id="KW-1133">Transmembrane helix</keyword>
<proteinExistence type="predicted"/>
<dbReference type="GO" id="GO:0030313">
    <property type="term" value="C:cell envelope"/>
    <property type="evidence" value="ECO:0007669"/>
    <property type="project" value="UniProtKB-SubCell"/>
</dbReference>
<keyword evidence="3" id="KW-0812">Transmembrane</keyword>
<feature type="compositionally biased region" description="Low complexity" evidence="2">
    <location>
        <begin position="1715"/>
        <end position="1731"/>
    </location>
</feature>
<evidence type="ECO:0000313" key="4">
    <source>
        <dbReference type="EMBL" id="GJM56149.1"/>
    </source>
</evidence>
<feature type="compositionally biased region" description="Basic and acidic residues" evidence="2">
    <location>
        <begin position="2190"/>
        <end position="2226"/>
    </location>
</feature>
<dbReference type="InterPro" id="IPR013378">
    <property type="entry name" value="InlB-like_B-rpt"/>
</dbReference>
<feature type="compositionally biased region" description="Basic and acidic residues" evidence="2">
    <location>
        <begin position="2268"/>
        <end position="2283"/>
    </location>
</feature>
<feature type="compositionally biased region" description="Basic and acidic residues" evidence="2">
    <location>
        <begin position="2165"/>
        <end position="2179"/>
    </location>
</feature>
<comment type="subcellular location">
    <subcellularLocation>
        <location evidence="1">Cell envelope</location>
    </subcellularLocation>
</comment>
<keyword evidence="3" id="KW-0472">Membrane</keyword>
<feature type="region of interest" description="Disordered" evidence="2">
    <location>
        <begin position="1158"/>
        <end position="1181"/>
    </location>
</feature>
<evidence type="ECO:0000256" key="3">
    <source>
        <dbReference type="SAM" id="Phobius"/>
    </source>
</evidence>
<feature type="compositionally biased region" description="Basic and acidic residues" evidence="2">
    <location>
        <begin position="2064"/>
        <end position="2078"/>
    </location>
</feature>
<feature type="compositionally biased region" description="Acidic residues" evidence="2">
    <location>
        <begin position="2023"/>
        <end position="2048"/>
    </location>
</feature>
<feature type="transmembrane region" description="Helical" evidence="3">
    <location>
        <begin position="2343"/>
        <end position="2363"/>
    </location>
</feature>
<dbReference type="EMBL" id="BQKC01000001">
    <property type="protein sequence ID" value="GJM56149.1"/>
    <property type="molecule type" value="Genomic_DNA"/>
</dbReference>
<dbReference type="Gene3D" id="2.60.40.4270">
    <property type="entry name" value="Listeria-Bacteroides repeat domain"/>
    <property type="match status" value="2"/>
</dbReference>
<evidence type="ECO:0000256" key="1">
    <source>
        <dbReference type="ARBA" id="ARBA00004196"/>
    </source>
</evidence>
<dbReference type="InterPro" id="IPR042229">
    <property type="entry name" value="Listeria/Bacterioides_rpt_sf"/>
</dbReference>
<keyword evidence="5" id="KW-1185">Reference proteome</keyword>
<feature type="compositionally biased region" description="Basic and acidic residues" evidence="2">
    <location>
        <begin position="2140"/>
        <end position="2156"/>
    </location>
</feature>
<dbReference type="Pfam" id="PF09479">
    <property type="entry name" value="Flg_new"/>
    <property type="match status" value="3"/>
</dbReference>
<feature type="compositionally biased region" description="Basic and acidic residues" evidence="2">
    <location>
        <begin position="2114"/>
        <end position="2128"/>
    </location>
</feature>
<feature type="region of interest" description="Disordered" evidence="2">
    <location>
        <begin position="1653"/>
        <end position="1735"/>
    </location>
</feature>
<organism evidence="4 5">
    <name type="scientific">Granulimonas faecalis</name>
    <dbReference type="NCBI Taxonomy" id="2894155"/>
    <lineage>
        <taxon>Bacteria</taxon>
        <taxon>Bacillati</taxon>
        <taxon>Actinomycetota</taxon>
        <taxon>Coriobacteriia</taxon>
        <taxon>Coriobacteriales</taxon>
        <taxon>Kribbibacteriaceae</taxon>
        <taxon>Granulimonas</taxon>
    </lineage>
</organism>
<dbReference type="NCBIfam" id="TIGR02543">
    <property type="entry name" value="List_Bact_rpt"/>
    <property type="match status" value="1"/>
</dbReference>
<reference evidence="4" key="1">
    <citation type="journal article" date="2022" name="Int. J. Syst. Evol. Microbiol.">
        <title>Granulimonas faecalis gen. nov., sp. nov., and Leptogranulimonas caecicola gen. nov., sp. nov., novel lactate-producing Atopobiaceae bacteria isolated from mouse intestines, and an emended description of the family Atopobiaceae.</title>
        <authorList>
            <person name="Morinaga K."/>
            <person name="Kusada H."/>
            <person name="Sakamoto S."/>
            <person name="Murakami T."/>
            <person name="Toyoda A."/>
            <person name="Mori H."/>
            <person name="Meng X.Y."/>
            <person name="Takashino M."/>
            <person name="Murotomi K."/>
            <person name="Tamaki H."/>
        </authorList>
    </citation>
    <scope>NUCLEOTIDE SEQUENCE</scope>
    <source>
        <strain evidence="4">OPF53</strain>
    </source>
</reference>
<evidence type="ECO:0000313" key="5">
    <source>
        <dbReference type="Proteomes" id="UP001055025"/>
    </source>
</evidence>
<protein>
    <recommendedName>
        <fullName evidence="6">Repeat protein (TIGR02543 family)</fullName>
    </recommendedName>
</protein>
<feature type="compositionally biased region" description="Acidic residues" evidence="2">
    <location>
        <begin position="719"/>
        <end position="729"/>
    </location>
</feature>
<feature type="compositionally biased region" description="Low complexity" evidence="2">
    <location>
        <begin position="1653"/>
        <end position="1667"/>
    </location>
</feature>
<comment type="caution">
    <text evidence="4">The sequence shown here is derived from an EMBL/GenBank/DDBJ whole genome shotgun (WGS) entry which is preliminary data.</text>
</comment>
<accession>A0AAV5B3Y0</accession>
<gene>
    <name evidence="4" type="ORF">ATOP_18040</name>
</gene>
<feature type="compositionally biased region" description="Basic and acidic residues" evidence="2">
    <location>
        <begin position="2252"/>
        <end position="2261"/>
    </location>
</feature>
<dbReference type="Proteomes" id="UP001055025">
    <property type="component" value="Unassembled WGS sequence"/>
</dbReference>
<feature type="region of interest" description="Disordered" evidence="2">
    <location>
        <begin position="719"/>
        <end position="756"/>
    </location>
</feature>
<name>A0AAV5B3Y0_9ACTN</name>